<dbReference type="InterPro" id="IPR016024">
    <property type="entry name" value="ARM-type_fold"/>
</dbReference>
<dbReference type="InterPro" id="IPR017850">
    <property type="entry name" value="Alkaline_phosphatase_core_sf"/>
</dbReference>
<evidence type="ECO:0000313" key="4">
    <source>
        <dbReference type="Proteomes" id="UP000366872"/>
    </source>
</evidence>
<accession>A0A6C2TZC1</accession>
<dbReference type="Proteomes" id="UP000366872">
    <property type="component" value="Unassembled WGS sequence"/>
</dbReference>
<feature type="domain" description="Sulfatase N-terminal" evidence="2">
    <location>
        <begin position="149"/>
        <end position="305"/>
    </location>
</feature>
<dbReference type="InterPro" id="IPR052701">
    <property type="entry name" value="GAG_Ulvan_Degrading_Sulfatases"/>
</dbReference>
<proteinExistence type="predicted"/>
<dbReference type="PANTHER" id="PTHR43751:SF1">
    <property type="entry name" value="SULFATASE ATSG-RELATED"/>
    <property type="match status" value="1"/>
</dbReference>
<dbReference type="SUPFAM" id="SSF48371">
    <property type="entry name" value="ARM repeat"/>
    <property type="match status" value="1"/>
</dbReference>
<dbReference type="Gene3D" id="3.40.720.10">
    <property type="entry name" value="Alkaline Phosphatase, subunit A"/>
    <property type="match status" value="1"/>
</dbReference>
<dbReference type="PANTHER" id="PTHR43751">
    <property type="entry name" value="SULFATASE"/>
    <property type="match status" value="1"/>
</dbReference>
<dbReference type="InterPro" id="IPR000917">
    <property type="entry name" value="Sulfatase_N"/>
</dbReference>
<dbReference type="SUPFAM" id="SSF53649">
    <property type="entry name" value="Alkaline phosphatase-like"/>
    <property type="match status" value="1"/>
</dbReference>
<dbReference type="Gene3D" id="1.25.10.10">
    <property type="entry name" value="Leucine-rich Repeat Variant"/>
    <property type="match status" value="1"/>
</dbReference>
<dbReference type="Pfam" id="PF00884">
    <property type="entry name" value="Sulfatase"/>
    <property type="match status" value="2"/>
</dbReference>
<dbReference type="AlphaFoldDB" id="A0A6C2TZC1"/>
<evidence type="ECO:0000313" key="3">
    <source>
        <dbReference type="EMBL" id="VGO13012.1"/>
    </source>
</evidence>
<feature type="signal peptide" evidence="1">
    <location>
        <begin position="1"/>
        <end position="21"/>
    </location>
</feature>
<dbReference type="EMBL" id="CAAHFG010000001">
    <property type="protein sequence ID" value="VGO13012.1"/>
    <property type="molecule type" value="Genomic_DNA"/>
</dbReference>
<dbReference type="CDD" id="cd16027">
    <property type="entry name" value="SGSH"/>
    <property type="match status" value="1"/>
</dbReference>
<sequence length="630" mass="71231">MKRCHRYIFISLVLVVASVCAAQKRPNILWLSAEDISAHFGCYGDRHAITPNIDKLADEGVLYTRAFTTAGVCAPCRSGIISGMYQTSLGTQHMFCEATPPDSIKPFPYAMRKAGYYCVNNGKEHYQFEKPKGTWDESGGQAHWRKRADKSQPFFAIFNYTGCHESGIANELKYISVTKNISIEKRQDPKKLEPPPYFPDTPTVREDWKRNYELITAMDEWAGNLIQQLKNDGLYEDTIIVFWSDHGVGLPRSKRWLYNSGTHIPLVIRIPEKYRAEGQGVPGSVTDRLVNSIDFGPTMLNLIGVDIPDYVQGVPFLGDKLPEQRDYAYGCRDRMDERYDIIRSVRDKQYLYIRNYEPLKTYYQYMNSPERGATMQELRTLHEAGKLPPEAERYFNPTKPVEELYDYVADPHNLNNLAALPAHRKTLERLRTAHLKWVQETRDLGLIPEPIIHEKVKEAGSEYAILRQADSVDYLEKLGAIAAAASGGPEALPQLVAALQDKDSAIRYWGATGIGNIGEDAKKSAAKPITELLDDESSAVRTAAARALCRMNMPDKALPVLINEMKNGAQWERLHAAIALDEIDEMARPVIEEMKEGLNYQKGFLSDGKYRVRVTNRALNELNGTSNKVK</sequence>
<protein>
    <submittedName>
        <fullName evidence="3">Arylsulfatase</fullName>
    </submittedName>
</protein>
<reference evidence="3 4" key="1">
    <citation type="submission" date="2019-04" db="EMBL/GenBank/DDBJ databases">
        <authorList>
            <person name="Van Vliet M D."/>
        </authorList>
    </citation>
    <scope>NUCLEOTIDE SEQUENCE [LARGE SCALE GENOMIC DNA]</scope>
    <source>
        <strain evidence="3 4">F1</strain>
    </source>
</reference>
<gene>
    <name evidence="3" type="primary">atsA_68</name>
    <name evidence="3" type="ORF">PDESU_01566</name>
</gene>
<feature type="chain" id="PRO_5028867345" evidence="1">
    <location>
        <begin position="22"/>
        <end position="630"/>
    </location>
</feature>
<feature type="domain" description="Sulfatase N-terminal" evidence="2">
    <location>
        <begin position="26"/>
        <end position="132"/>
    </location>
</feature>
<name>A0A6C2TZC1_PONDE</name>
<dbReference type="RefSeq" id="WP_136078630.1">
    <property type="nucleotide sequence ID" value="NZ_CAAHFG010000001.1"/>
</dbReference>
<dbReference type="InterPro" id="IPR011989">
    <property type="entry name" value="ARM-like"/>
</dbReference>
<organism evidence="3 4">
    <name type="scientific">Pontiella desulfatans</name>
    <dbReference type="NCBI Taxonomy" id="2750659"/>
    <lineage>
        <taxon>Bacteria</taxon>
        <taxon>Pseudomonadati</taxon>
        <taxon>Kiritimatiellota</taxon>
        <taxon>Kiritimatiellia</taxon>
        <taxon>Kiritimatiellales</taxon>
        <taxon>Pontiellaceae</taxon>
        <taxon>Pontiella</taxon>
    </lineage>
</organism>
<evidence type="ECO:0000256" key="1">
    <source>
        <dbReference type="SAM" id="SignalP"/>
    </source>
</evidence>
<keyword evidence="1" id="KW-0732">Signal</keyword>
<evidence type="ECO:0000259" key="2">
    <source>
        <dbReference type="Pfam" id="PF00884"/>
    </source>
</evidence>
<keyword evidence="4" id="KW-1185">Reference proteome</keyword>